<accession>A0A0P0CFB3</accession>
<dbReference type="PATRIC" id="fig|512763.3.peg.4024"/>
<protein>
    <submittedName>
        <fullName evidence="3">PA-phosphatase</fullName>
    </submittedName>
</protein>
<proteinExistence type="predicted"/>
<dbReference type="SMART" id="SM00014">
    <property type="entry name" value="acidPPc"/>
    <property type="match status" value="1"/>
</dbReference>
<keyword evidence="4" id="KW-1185">Reference proteome</keyword>
<dbReference type="CDD" id="cd03395">
    <property type="entry name" value="PAP2_like_4"/>
    <property type="match status" value="1"/>
</dbReference>
<dbReference type="AlphaFoldDB" id="A0A0P0CFB3"/>
<keyword evidence="1" id="KW-1133">Transmembrane helix</keyword>
<sequence>MDELKALDQALFLELHGYRSPFWDDVMVLISNKFVWFPFYGVLVGLFIYFYKRKGWLMVLCLGGSVGLADFISSGIFKPYFARLRPCHDELINAAVNAIDGCGGQYGFVSSHAANAFAVAIFVSMLLPKKQRFLKVLLVIWAIAISYSRVYLGVHYPGDITGGALIGVATAWLSMFFFQKISSRYSFWSA</sequence>
<dbReference type="SUPFAM" id="SSF48317">
    <property type="entry name" value="Acid phosphatase/Vanadium-dependent haloperoxidase"/>
    <property type="match status" value="1"/>
</dbReference>
<dbReference type="PANTHER" id="PTHR14969">
    <property type="entry name" value="SPHINGOSINE-1-PHOSPHATE PHOSPHOHYDROLASE"/>
    <property type="match status" value="1"/>
</dbReference>
<feature type="transmembrane region" description="Helical" evidence="1">
    <location>
        <begin position="134"/>
        <end position="154"/>
    </location>
</feature>
<feature type="transmembrane region" description="Helical" evidence="1">
    <location>
        <begin position="160"/>
        <end position="178"/>
    </location>
</feature>
<evidence type="ECO:0000259" key="2">
    <source>
        <dbReference type="SMART" id="SM00014"/>
    </source>
</evidence>
<evidence type="ECO:0000313" key="3">
    <source>
        <dbReference type="EMBL" id="ALJ00564.1"/>
    </source>
</evidence>
<feature type="transmembrane region" description="Helical" evidence="1">
    <location>
        <begin position="34"/>
        <end position="51"/>
    </location>
</feature>
<keyword evidence="1" id="KW-0812">Transmembrane</keyword>
<dbReference type="KEGG" id="rti:DC20_18295"/>
<organism evidence="3 4">
    <name type="scientific">Rufibacter tibetensis</name>
    <dbReference type="NCBI Taxonomy" id="512763"/>
    <lineage>
        <taxon>Bacteria</taxon>
        <taxon>Pseudomonadati</taxon>
        <taxon>Bacteroidota</taxon>
        <taxon>Cytophagia</taxon>
        <taxon>Cytophagales</taxon>
        <taxon>Hymenobacteraceae</taxon>
        <taxon>Rufibacter</taxon>
    </lineage>
</organism>
<dbReference type="EMBL" id="CP012643">
    <property type="protein sequence ID" value="ALJ00564.1"/>
    <property type="molecule type" value="Genomic_DNA"/>
</dbReference>
<dbReference type="InterPro" id="IPR000326">
    <property type="entry name" value="PAP2/HPO"/>
</dbReference>
<feature type="transmembrane region" description="Helical" evidence="1">
    <location>
        <begin position="56"/>
        <end position="77"/>
    </location>
</feature>
<dbReference type="OrthoDB" id="9789113at2"/>
<dbReference type="Proteomes" id="UP000061382">
    <property type="component" value="Chromosome"/>
</dbReference>
<feature type="transmembrane region" description="Helical" evidence="1">
    <location>
        <begin position="106"/>
        <end position="127"/>
    </location>
</feature>
<dbReference type="Pfam" id="PF01569">
    <property type="entry name" value="PAP2"/>
    <property type="match status" value="1"/>
</dbReference>
<gene>
    <name evidence="3" type="ORF">DC20_18295</name>
</gene>
<dbReference type="InterPro" id="IPR036938">
    <property type="entry name" value="PAP2/HPO_sf"/>
</dbReference>
<dbReference type="STRING" id="512763.DC20_18295"/>
<name>A0A0P0CFB3_9BACT</name>
<dbReference type="PANTHER" id="PTHR14969:SF13">
    <property type="entry name" value="AT30094P"/>
    <property type="match status" value="1"/>
</dbReference>
<feature type="domain" description="Phosphatidic acid phosphatase type 2/haloperoxidase" evidence="2">
    <location>
        <begin position="58"/>
        <end position="175"/>
    </location>
</feature>
<dbReference type="Gene3D" id="1.20.144.10">
    <property type="entry name" value="Phosphatidic acid phosphatase type 2/haloperoxidase"/>
    <property type="match status" value="1"/>
</dbReference>
<evidence type="ECO:0000256" key="1">
    <source>
        <dbReference type="SAM" id="Phobius"/>
    </source>
</evidence>
<evidence type="ECO:0000313" key="4">
    <source>
        <dbReference type="Proteomes" id="UP000061382"/>
    </source>
</evidence>
<keyword evidence="1" id="KW-0472">Membrane</keyword>
<dbReference type="RefSeq" id="WP_062545151.1">
    <property type="nucleotide sequence ID" value="NZ_CP012643.1"/>
</dbReference>
<reference evidence="3 4" key="1">
    <citation type="submission" date="2015-08" db="EMBL/GenBank/DDBJ databases">
        <title>Complete genome sequence of Rufibacter tibetensis strain 1351t, a radiation-resistant bacterium from tibet plateau.</title>
        <authorList>
            <person name="Dai J."/>
        </authorList>
    </citation>
    <scope>NUCLEOTIDE SEQUENCE [LARGE SCALE GENOMIC DNA]</scope>
    <source>
        <strain evidence="3 4">1351</strain>
    </source>
</reference>